<keyword evidence="10" id="KW-1185">Reference proteome</keyword>
<keyword evidence="2 7" id="KW-0813">Transport</keyword>
<evidence type="ECO:0000256" key="6">
    <source>
        <dbReference type="ARBA" id="ARBA00023136"/>
    </source>
</evidence>
<organism evidence="9 10">
    <name type="scientific">Microlunatus parietis</name>
    <dbReference type="NCBI Taxonomy" id="682979"/>
    <lineage>
        <taxon>Bacteria</taxon>
        <taxon>Bacillati</taxon>
        <taxon>Actinomycetota</taxon>
        <taxon>Actinomycetes</taxon>
        <taxon>Propionibacteriales</taxon>
        <taxon>Propionibacteriaceae</taxon>
        <taxon>Microlunatus</taxon>
    </lineage>
</organism>
<evidence type="ECO:0000256" key="3">
    <source>
        <dbReference type="ARBA" id="ARBA00022475"/>
    </source>
</evidence>
<evidence type="ECO:0000256" key="7">
    <source>
        <dbReference type="RuleBase" id="RU363032"/>
    </source>
</evidence>
<comment type="subcellular location">
    <subcellularLocation>
        <location evidence="1 7">Cell membrane</location>
        <topology evidence="1 7">Multi-pass membrane protein</topology>
    </subcellularLocation>
</comment>
<comment type="caution">
    <text evidence="9">The sequence shown here is derived from an EMBL/GenBank/DDBJ whole genome shotgun (WGS) entry which is preliminary data.</text>
</comment>
<keyword evidence="9" id="KW-0762">Sugar transport</keyword>
<accession>A0A7Y9IE11</accession>
<dbReference type="InterPro" id="IPR035906">
    <property type="entry name" value="MetI-like_sf"/>
</dbReference>
<evidence type="ECO:0000259" key="8">
    <source>
        <dbReference type="PROSITE" id="PS50928"/>
    </source>
</evidence>
<sequence>MSRPVVHGTPIASWPVRLLKAVVLIIFCAAVIIPFLGVVSTSLAPAEQIARAGGLVLFPESISTEAYQSIFAGGVVTRAIGVSTFVTVVGTLLSLTVSSLLGYALSRPAFIAGRPFLLIVLISMLFSPGIIPTYLLVRGVGLIDSLWALILPTMVSAFNVVVLRAFFAGLPRELIESARVDGAGELRIFTSIVLPLSKAVLAVIGLFYAVGYWNAFFNALLYINDTTLWPLQLVLRTYVINDTQLGAAELGVEHLPPQAAIQMAILVISIVPILIVYPFLQRHFAKGVLTGAVKG</sequence>
<feature type="transmembrane region" description="Helical" evidence="7">
    <location>
        <begin position="21"/>
        <end position="39"/>
    </location>
</feature>
<dbReference type="CDD" id="cd06261">
    <property type="entry name" value="TM_PBP2"/>
    <property type="match status" value="1"/>
</dbReference>
<evidence type="ECO:0000256" key="1">
    <source>
        <dbReference type="ARBA" id="ARBA00004651"/>
    </source>
</evidence>
<keyword evidence="5 7" id="KW-1133">Transmembrane helix</keyword>
<dbReference type="PANTHER" id="PTHR43744:SF9">
    <property type="entry name" value="POLYGALACTURONAN_RHAMNOGALACTURONAN TRANSPORT SYSTEM PERMEASE PROTEIN YTCP"/>
    <property type="match status" value="1"/>
</dbReference>
<feature type="transmembrane region" description="Helical" evidence="7">
    <location>
        <begin position="79"/>
        <end position="104"/>
    </location>
</feature>
<dbReference type="Pfam" id="PF00528">
    <property type="entry name" value="BPD_transp_1"/>
    <property type="match status" value="1"/>
</dbReference>
<dbReference type="PANTHER" id="PTHR43744">
    <property type="entry name" value="ABC TRANSPORTER PERMEASE PROTEIN MG189-RELATED-RELATED"/>
    <property type="match status" value="1"/>
</dbReference>
<evidence type="ECO:0000256" key="2">
    <source>
        <dbReference type="ARBA" id="ARBA00022448"/>
    </source>
</evidence>
<comment type="similarity">
    <text evidence="7">Belongs to the binding-protein-dependent transport system permease family.</text>
</comment>
<feature type="transmembrane region" description="Helical" evidence="7">
    <location>
        <begin position="259"/>
        <end position="280"/>
    </location>
</feature>
<keyword evidence="4 7" id="KW-0812">Transmembrane</keyword>
<dbReference type="SUPFAM" id="SSF161098">
    <property type="entry name" value="MetI-like"/>
    <property type="match status" value="1"/>
</dbReference>
<dbReference type="AlphaFoldDB" id="A0A7Y9IE11"/>
<protein>
    <submittedName>
        <fullName evidence="9">Multiple sugar transport system permease protein/putative aldouronate transport system permease protein</fullName>
    </submittedName>
</protein>
<feature type="transmembrane region" description="Helical" evidence="7">
    <location>
        <begin position="147"/>
        <end position="167"/>
    </location>
</feature>
<keyword evidence="3" id="KW-1003">Cell membrane</keyword>
<evidence type="ECO:0000313" key="9">
    <source>
        <dbReference type="EMBL" id="NYE75007.1"/>
    </source>
</evidence>
<dbReference type="RefSeq" id="WP_179757583.1">
    <property type="nucleotide sequence ID" value="NZ_JACCBU010000001.1"/>
</dbReference>
<evidence type="ECO:0000256" key="5">
    <source>
        <dbReference type="ARBA" id="ARBA00022989"/>
    </source>
</evidence>
<evidence type="ECO:0000256" key="4">
    <source>
        <dbReference type="ARBA" id="ARBA00022692"/>
    </source>
</evidence>
<dbReference type="EMBL" id="JACCBU010000001">
    <property type="protein sequence ID" value="NYE75007.1"/>
    <property type="molecule type" value="Genomic_DNA"/>
</dbReference>
<dbReference type="GO" id="GO:0005886">
    <property type="term" value="C:plasma membrane"/>
    <property type="evidence" value="ECO:0007669"/>
    <property type="project" value="UniProtKB-SubCell"/>
</dbReference>
<proteinExistence type="inferred from homology"/>
<dbReference type="InterPro" id="IPR000515">
    <property type="entry name" value="MetI-like"/>
</dbReference>
<feature type="transmembrane region" description="Helical" evidence="7">
    <location>
        <begin position="116"/>
        <end position="135"/>
    </location>
</feature>
<feature type="transmembrane region" description="Helical" evidence="7">
    <location>
        <begin position="188"/>
        <end position="210"/>
    </location>
</feature>
<keyword evidence="6 7" id="KW-0472">Membrane</keyword>
<dbReference type="GO" id="GO:0055085">
    <property type="term" value="P:transmembrane transport"/>
    <property type="evidence" value="ECO:0007669"/>
    <property type="project" value="InterPro"/>
</dbReference>
<reference evidence="9 10" key="1">
    <citation type="submission" date="2020-07" db="EMBL/GenBank/DDBJ databases">
        <title>Sequencing the genomes of 1000 actinobacteria strains.</title>
        <authorList>
            <person name="Klenk H.-P."/>
        </authorList>
    </citation>
    <scope>NUCLEOTIDE SEQUENCE [LARGE SCALE GENOMIC DNA]</scope>
    <source>
        <strain evidence="9 10">DSM 22083</strain>
    </source>
</reference>
<dbReference type="PROSITE" id="PS50928">
    <property type="entry name" value="ABC_TM1"/>
    <property type="match status" value="1"/>
</dbReference>
<dbReference type="Proteomes" id="UP000569914">
    <property type="component" value="Unassembled WGS sequence"/>
</dbReference>
<gene>
    <name evidence="9" type="ORF">BKA15_006336</name>
</gene>
<name>A0A7Y9IE11_9ACTN</name>
<evidence type="ECO:0000313" key="10">
    <source>
        <dbReference type="Proteomes" id="UP000569914"/>
    </source>
</evidence>
<dbReference type="Gene3D" id="1.10.3720.10">
    <property type="entry name" value="MetI-like"/>
    <property type="match status" value="1"/>
</dbReference>
<feature type="domain" description="ABC transmembrane type-1" evidence="8">
    <location>
        <begin position="80"/>
        <end position="276"/>
    </location>
</feature>